<evidence type="ECO:0000313" key="10">
    <source>
        <dbReference type="Proteomes" id="UP001194746"/>
    </source>
</evidence>
<dbReference type="PANTHER" id="PTHR43201">
    <property type="entry name" value="ACYL-COA SYNTHETASE"/>
    <property type="match status" value="1"/>
</dbReference>
<dbReference type="InterPro" id="IPR042099">
    <property type="entry name" value="ANL_N_sf"/>
</dbReference>
<accession>A0AAD4GZK1</accession>
<dbReference type="SUPFAM" id="SSF56801">
    <property type="entry name" value="Acetyl-CoA synthetase-like"/>
    <property type="match status" value="1"/>
</dbReference>
<gene>
    <name evidence="9" type="ORF">FE257_000054</name>
</gene>
<feature type="domain" description="AMP-dependent synthetase/ligase" evidence="5">
    <location>
        <begin position="39"/>
        <end position="404"/>
    </location>
</feature>
<name>A0AAD4GZK1_ASPNN</name>
<evidence type="ECO:0000256" key="3">
    <source>
        <dbReference type="ARBA" id="ARBA00022553"/>
    </source>
</evidence>
<evidence type="ECO:0000259" key="5">
    <source>
        <dbReference type="Pfam" id="PF00501"/>
    </source>
</evidence>
<dbReference type="InterPro" id="IPR045851">
    <property type="entry name" value="AMP-bd_C_sf"/>
</dbReference>
<keyword evidence="4" id="KW-0436">Ligase</keyword>
<dbReference type="CDD" id="cd04433">
    <property type="entry name" value="AFD_class_I"/>
    <property type="match status" value="1"/>
</dbReference>
<dbReference type="Proteomes" id="UP001194746">
    <property type="component" value="Unassembled WGS sequence"/>
</dbReference>
<feature type="domain" description="AMP-binding enzyme C-terminal" evidence="8">
    <location>
        <begin position="459"/>
        <end position="539"/>
    </location>
</feature>
<dbReference type="GO" id="GO:0031956">
    <property type="term" value="F:medium-chain fatty acid-CoA ligase activity"/>
    <property type="evidence" value="ECO:0007669"/>
    <property type="project" value="TreeGrafter"/>
</dbReference>
<dbReference type="InterPro" id="IPR025110">
    <property type="entry name" value="AMP-bd_C"/>
</dbReference>
<dbReference type="SUPFAM" id="SSF47336">
    <property type="entry name" value="ACP-like"/>
    <property type="match status" value="1"/>
</dbReference>
<comment type="caution">
    <text evidence="9">The sequence shown here is derived from an EMBL/GenBank/DDBJ whole genome shotgun (WGS) entry which is preliminary data.</text>
</comment>
<keyword evidence="2" id="KW-0596">Phosphopantetheine</keyword>
<dbReference type="Gene3D" id="3.40.50.12780">
    <property type="entry name" value="N-terminal domain of ligase-like"/>
    <property type="match status" value="1"/>
</dbReference>
<evidence type="ECO:0000256" key="2">
    <source>
        <dbReference type="ARBA" id="ARBA00022450"/>
    </source>
</evidence>
<dbReference type="InterPro" id="IPR001242">
    <property type="entry name" value="Condensation_dom"/>
</dbReference>
<dbReference type="InterPro" id="IPR009081">
    <property type="entry name" value="PP-bd_ACP"/>
</dbReference>
<organism evidence="9 10">
    <name type="scientific">Aspergillus nanangensis</name>
    <dbReference type="NCBI Taxonomy" id="2582783"/>
    <lineage>
        <taxon>Eukaryota</taxon>
        <taxon>Fungi</taxon>
        <taxon>Dikarya</taxon>
        <taxon>Ascomycota</taxon>
        <taxon>Pezizomycotina</taxon>
        <taxon>Eurotiomycetes</taxon>
        <taxon>Eurotiomycetidae</taxon>
        <taxon>Eurotiales</taxon>
        <taxon>Aspergillaceae</taxon>
        <taxon>Aspergillus</taxon>
        <taxon>Aspergillus subgen. Circumdati</taxon>
    </lineage>
</organism>
<proteinExistence type="inferred from homology"/>
<dbReference type="Pfam" id="PF00550">
    <property type="entry name" value="PP-binding"/>
    <property type="match status" value="1"/>
</dbReference>
<dbReference type="PANTHER" id="PTHR43201:SF5">
    <property type="entry name" value="MEDIUM-CHAIN ACYL-COA LIGASE ACSF2, MITOCHONDRIAL"/>
    <property type="match status" value="1"/>
</dbReference>
<dbReference type="SUPFAM" id="SSF52777">
    <property type="entry name" value="CoA-dependent acyltransferases"/>
    <property type="match status" value="1"/>
</dbReference>
<dbReference type="InterPro" id="IPR000873">
    <property type="entry name" value="AMP-dep_synth/lig_dom"/>
</dbReference>
<reference evidence="9" key="2">
    <citation type="submission" date="2020-02" db="EMBL/GenBank/DDBJ databases">
        <authorList>
            <person name="Gilchrist C.L.M."/>
            <person name="Chooi Y.-H."/>
        </authorList>
    </citation>
    <scope>NUCLEOTIDE SEQUENCE</scope>
    <source>
        <strain evidence="9">MST-FP2251</strain>
    </source>
</reference>
<feature type="domain" description="Condensation" evidence="7">
    <location>
        <begin position="706"/>
        <end position="883"/>
    </location>
</feature>
<dbReference type="Gene3D" id="3.30.559.10">
    <property type="entry name" value="Chloramphenicol acetyltransferase-like domain"/>
    <property type="match status" value="1"/>
</dbReference>
<feature type="domain" description="Carrier" evidence="6">
    <location>
        <begin position="574"/>
        <end position="637"/>
    </location>
</feature>
<dbReference type="EMBL" id="VCAU01000001">
    <property type="protein sequence ID" value="KAF9895152.1"/>
    <property type="molecule type" value="Genomic_DNA"/>
</dbReference>
<keyword evidence="10" id="KW-1185">Reference proteome</keyword>
<evidence type="ECO:0000313" key="9">
    <source>
        <dbReference type="EMBL" id="KAF9895152.1"/>
    </source>
</evidence>
<dbReference type="InterPro" id="IPR036736">
    <property type="entry name" value="ACP-like_sf"/>
</dbReference>
<evidence type="ECO:0008006" key="11">
    <source>
        <dbReference type="Google" id="ProtNLM"/>
    </source>
</evidence>
<sequence>MSKTIANLLNAVADKFPSHVAVMSLAQADHIGLGGPEKAASGQVLTLTYSDLRMGSSKLAFNLHHRGIRRGSRVVVILYNQAEWAIIFWASLHLGCQFVPLAPDILSQPAVASYILQLLDAAAIFVSTSELAEQLEQSLATVGQLLPSNASVIIDTPDDARSASEWTSFGDLMTQNRGIELWNPCANVDPDDTVIILCTSGTTALPKLCPHSSTSIYTAAQICAPLNVSPSWTLCQQLPNCHIFAIMLTLSCWMGGGKLIYPNQNFNPEACLEVMRSNRNVVVPCVPSTIQALSLHLSSATTPLVHPPLAVILGGSSVTNDILESANGLQPEMIFIGYGATEATGTPWHRVNLDCTKGVEGAVPVGKVDPRSPVRVCEPGKREALPHGQIGELHQGGPGVIMGYIGIDADASSFYDADGIRWKPMGDQGYIDSEGHVYVLGRRDDLIIRGGENIPPLIIEQCLEKISTIYSAAVVGVPDPMAGQVPAAIIWQKSPGLIPKKKLQTRVIAELGHAYCPTIFLDLCGDLGQENFPLTTSGKVKRKVLRELVINYLQDSVISNGICQESTSKDLTAQIAECWAGVTGLKLEDIDPDTNVSTFTDSVMVIQFLHEAAKKHWRLTYADLATLKTVQAQSEFLSKQIATSALPERKITEPPPSNEGDFSNIQLTRQAANTKLQPLGLSWEDVEDIIPMTDCMGKYVRDSVRPNSWNIRSAWTARPGISARMLKATLRRWLECHPILRSAAAEVSEDMAVYLVMAASEQWLNHQIIDGGEVADTEAVMTYKLHDPEYDHVRTGGPLFKVTILSVQSPKLTAFVTHAHHSMLDALIFQRWIQHLSNLLANDPKLPPPTFHPFGDFVQDYQRYCSNSFTEQSVDYHVKLLEGISFTGSAYPVKLRIDSSTDSPCLIGKEKMKTFRSQIELPSLSLVRQRFGISAAIIAKCACVLVNVHRNGLGEAVFSDTHCGRFWCTADCDRSINPMEIDGPTMTQTYTRVQVSPNELTIHLLQRMQKQQEEINLHCPVPLSRVLRKLGDADQALLNSHRQTFNWHVTNATEPTTGPINMINYRSRGNIHLGWTPYLVDDKTMGLSMLFDQFHLLEDDVYEAVREFESAVEWLCEPENLGKPVSECMFQNSSL</sequence>
<dbReference type="Pfam" id="PF13193">
    <property type="entry name" value="AMP-binding_C"/>
    <property type="match status" value="1"/>
</dbReference>
<keyword evidence="3" id="KW-0597">Phosphoprotein</keyword>
<evidence type="ECO:0000259" key="6">
    <source>
        <dbReference type="Pfam" id="PF00550"/>
    </source>
</evidence>
<dbReference type="Pfam" id="PF00501">
    <property type="entry name" value="AMP-binding"/>
    <property type="match status" value="1"/>
</dbReference>
<comment type="similarity">
    <text evidence="1">Belongs to the ATP-dependent AMP-binding enzyme family.</text>
</comment>
<dbReference type="Gene3D" id="3.30.559.30">
    <property type="entry name" value="Nonribosomal peptide synthetase, condensation domain"/>
    <property type="match status" value="1"/>
</dbReference>
<reference evidence="9" key="1">
    <citation type="journal article" date="2019" name="Beilstein J. Org. Chem.">
        <title>Nanangenines: drimane sesquiterpenoids as the dominant metabolite cohort of a novel Australian fungus, Aspergillus nanangensis.</title>
        <authorList>
            <person name="Lacey H.J."/>
            <person name="Gilchrist C.L.M."/>
            <person name="Crombie A."/>
            <person name="Kalaitzis J.A."/>
            <person name="Vuong D."/>
            <person name="Rutledge P.J."/>
            <person name="Turner P."/>
            <person name="Pitt J.I."/>
            <person name="Lacey E."/>
            <person name="Chooi Y.H."/>
            <person name="Piggott A.M."/>
        </authorList>
    </citation>
    <scope>NUCLEOTIDE SEQUENCE</scope>
    <source>
        <strain evidence="9">MST-FP2251</strain>
    </source>
</reference>
<dbReference type="InterPro" id="IPR023213">
    <property type="entry name" value="CAT-like_dom_sf"/>
</dbReference>
<dbReference type="Pfam" id="PF00668">
    <property type="entry name" value="Condensation"/>
    <property type="match status" value="1"/>
</dbReference>
<evidence type="ECO:0000259" key="8">
    <source>
        <dbReference type="Pfam" id="PF13193"/>
    </source>
</evidence>
<dbReference type="Gene3D" id="3.30.300.30">
    <property type="match status" value="1"/>
</dbReference>
<evidence type="ECO:0000259" key="7">
    <source>
        <dbReference type="Pfam" id="PF00668"/>
    </source>
</evidence>
<dbReference type="GO" id="GO:0006631">
    <property type="term" value="P:fatty acid metabolic process"/>
    <property type="evidence" value="ECO:0007669"/>
    <property type="project" value="TreeGrafter"/>
</dbReference>
<evidence type="ECO:0000256" key="4">
    <source>
        <dbReference type="ARBA" id="ARBA00022598"/>
    </source>
</evidence>
<evidence type="ECO:0000256" key="1">
    <source>
        <dbReference type="ARBA" id="ARBA00006432"/>
    </source>
</evidence>
<dbReference type="AlphaFoldDB" id="A0AAD4GZK1"/>
<protein>
    <recommendedName>
        <fullName evidence="11">Carrier domain-containing protein</fullName>
    </recommendedName>
</protein>